<keyword evidence="3" id="KW-1185">Reference proteome</keyword>
<comment type="caution">
    <text evidence="2">The sequence shown here is derived from an EMBL/GenBank/DDBJ whole genome shotgun (WGS) entry which is preliminary data.</text>
</comment>
<reference evidence="2 3" key="1">
    <citation type="submission" date="2021-03" db="EMBL/GenBank/DDBJ databases">
        <authorList>
            <person name="King G.J."/>
            <person name="Bancroft I."/>
            <person name="Baten A."/>
            <person name="Bloomfield J."/>
            <person name="Borpatragohain P."/>
            <person name="He Z."/>
            <person name="Irish N."/>
            <person name="Irwin J."/>
            <person name="Liu K."/>
            <person name="Mauleon R.P."/>
            <person name="Moore J."/>
            <person name="Morris R."/>
            <person name="Ostergaard L."/>
            <person name="Wang B."/>
            <person name="Wells R."/>
        </authorList>
    </citation>
    <scope>NUCLEOTIDE SEQUENCE [LARGE SCALE GENOMIC DNA]</scope>
    <source>
        <strain evidence="2">R-o-18</strain>
        <tissue evidence="2">Leaf</tissue>
    </source>
</reference>
<protein>
    <submittedName>
        <fullName evidence="2">Uncharacterized protein</fullName>
    </submittedName>
</protein>
<name>A0ABQ7NHI6_BRACM</name>
<evidence type="ECO:0000313" key="2">
    <source>
        <dbReference type="EMBL" id="KAG5410304.1"/>
    </source>
</evidence>
<dbReference type="Proteomes" id="UP000823674">
    <property type="component" value="Chromosome A03"/>
</dbReference>
<sequence>MTRFRRLQRSRSCARFSKTRRVDSPPEGVNPLVDFWGKVGDCSGEMVEKAIWRLCVTESEMRSYGYTCNEDLILAGFDLLIDLERINKISSHYSQWNRNKADKEVDKVSEDAEEEK</sequence>
<organism evidence="2 3">
    <name type="scientific">Brassica rapa subsp. trilocularis</name>
    <dbReference type="NCBI Taxonomy" id="1813537"/>
    <lineage>
        <taxon>Eukaryota</taxon>
        <taxon>Viridiplantae</taxon>
        <taxon>Streptophyta</taxon>
        <taxon>Embryophyta</taxon>
        <taxon>Tracheophyta</taxon>
        <taxon>Spermatophyta</taxon>
        <taxon>Magnoliopsida</taxon>
        <taxon>eudicotyledons</taxon>
        <taxon>Gunneridae</taxon>
        <taxon>Pentapetalae</taxon>
        <taxon>rosids</taxon>
        <taxon>malvids</taxon>
        <taxon>Brassicales</taxon>
        <taxon>Brassicaceae</taxon>
        <taxon>Brassiceae</taxon>
        <taxon>Brassica</taxon>
    </lineage>
</organism>
<evidence type="ECO:0000313" key="1">
    <source>
        <dbReference type="EMBL" id="KAG5407469.1"/>
    </source>
</evidence>
<dbReference type="EMBL" id="JADBGQ010000002">
    <property type="protein sequence ID" value="KAG5410304.1"/>
    <property type="molecule type" value="Genomic_DNA"/>
</dbReference>
<accession>A0ABQ7NHI6</accession>
<dbReference type="Proteomes" id="UP000823674">
    <property type="component" value="Chromosome A02"/>
</dbReference>
<proteinExistence type="predicted"/>
<dbReference type="EMBL" id="JADBGQ010000003">
    <property type="protein sequence ID" value="KAG5407469.1"/>
    <property type="molecule type" value="Genomic_DNA"/>
</dbReference>
<gene>
    <name evidence="2" type="primary">A02g504910.1_BraROA</name>
    <name evidence="1" type="synonym">A03g508510.1_BraROA</name>
    <name evidence="2" type="ORF">IGI04_006623</name>
    <name evidence="1" type="ORF">IGI04_013588</name>
</gene>
<evidence type="ECO:0000313" key="3">
    <source>
        <dbReference type="Proteomes" id="UP000823674"/>
    </source>
</evidence>